<dbReference type="Proteomes" id="UP001060085">
    <property type="component" value="Linkage Group LG02"/>
</dbReference>
<name>A0ACC0C064_CATRO</name>
<reference evidence="2" key="1">
    <citation type="journal article" date="2023" name="Nat. Plants">
        <title>Single-cell RNA sequencing provides a high-resolution roadmap for understanding the multicellular compartmentation of specialized metabolism.</title>
        <authorList>
            <person name="Sun S."/>
            <person name="Shen X."/>
            <person name="Li Y."/>
            <person name="Li Y."/>
            <person name="Wang S."/>
            <person name="Li R."/>
            <person name="Zhang H."/>
            <person name="Shen G."/>
            <person name="Guo B."/>
            <person name="Wei J."/>
            <person name="Xu J."/>
            <person name="St-Pierre B."/>
            <person name="Chen S."/>
            <person name="Sun C."/>
        </authorList>
    </citation>
    <scope>NUCLEOTIDE SEQUENCE [LARGE SCALE GENOMIC DNA]</scope>
</reference>
<dbReference type="EMBL" id="CM044702">
    <property type="protein sequence ID" value="KAI5678337.1"/>
    <property type="molecule type" value="Genomic_DNA"/>
</dbReference>
<protein>
    <submittedName>
        <fullName evidence="1">Uncharacterized protein</fullName>
    </submittedName>
</protein>
<sequence length="624" mass="69912">MVMKLQAFLGMVIGLLLLESAIVSAFNYGDALDKTLLFFEAQRSGKLPPNQRVKWRGDSGLSDGFLQGVNLVGGYYDAGDHVKFGLPMAFAMTMLSWGCIEYREEIVHLNQMGNTLAAIKWGTDYFIKAHTQPYVLWGEVGDGDSDHYCWERPEDMKTPRNAYKIDPEHPGSDLAAETAAALASASIAFKPYNSSYSNLLLVHAKQLFSFADRFRGLYDDAIPCAQQFYTSSGYSDELLWAAAWLHRATNDEYYLKYVIDNAVSLGGTGWAVKEFSWDNKYAGVQILLSKVLFDGAGGAWTSTLEQYKAKADYFACACLQKNDGYNVQKTPGGLIYVREWNNMQYVSSAAFLLSTYSDYLSKAHSTIKCPESQIQAQDLLNFAKSQADYILGQNPKSMSYIVGYGQKYPIHVHHRGASLTSIHVLQSTIGCVEGFENWYRRPEANPNIIYGALVGGPNENDEFIDDRSNYEQTEPTISGTAPLFGLFCKLESVYGNSAGFDAQRSKRPYENQADSIHQESPKPYQDIPDVPVQFFHSITDTWTVGEMTYYRHKVIMKNVSKKPITDLKLTFEGLEGSLWGLSPTQEKNTYELPQWLKILQPGSDCTFVYIQGGSQAKVSIQSYH</sequence>
<comment type="caution">
    <text evidence="1">The sequence shown here is derived from an EMBL/GenBank/DDBJ whole genome shotgun (WGS) entry which is preliminary data.</text>
</comment>
<gene>
    <name evidence="1" type="ORF">M9H77_09287</name>
</gene>
<organism evidence="1 2">
    <name type="scientific">Catharanthus roseus</name>
    <name type="common">Madagascar periwinkle</name>
    <name type="synonym">Vinca rosea</name>
    <dbReference type="NCBI Taxonomy" id="4058"/>
    <lineage>
        <taxon>Eukaryota</taxon>
        <taxon>Viridiplantae</taxon>
        <taxon>Streptophyta</taxon>
        <taxon>Embryophyta</taxon>
        <taxon>Tracheophyta</taxon>
        <taxon>Spermatophyta</taxon>
        <taxon>Magnoliopsida</taxon>
        <taxon>eudicotyledons</taxon>
        <taxon>Gunneridae</taxon>
        <taxon>Pentapetalae</taxon>
        <taxon>asterids</taxon>
        <taxon>lamiids</taxon>
        <taxon>Gentianales</taxon>
        <taxon>Apocynaceae</taxon>
        <taxon>Rauvolfioideae</taxon>
        <taxon>Vinceae</taxon>
        <taxon>Catharanthinae</taxon>
        <taxon>Catharanthus</taxon>
    </lineage>
</organism>
<evidence type="ECO:0000313" key="1">
    <source>
        <dbReference type="EMBL" id="KAI5678337.1"/>
    </source>
</evidence>
<proteinExistence type="predicted"/>
<keyword evidence="2" id="KW-1185">Reference proteome</keyword>
<accession>A0ACC0C064</accession>
<evidence type="ECO:0000313" key="2">
    <source>
        <dbReference type="Proteomes" id="UP001060085"/>
    </source>
</evidence>